<accession>A0ABQ3N815</accession>
<protein>
    <submittedName>
        <fullName evidence="1">Uncharacterized protein</fullName>
    </submittedName>
</protein>
<reference evidence="1 2" key="1">
    <citation type="journal article" date="2022" name="Int. J. Syst. Evol. Microbiol.">
        <title>Neobacillus kokaensis sp. nov., isolated from soil.</title>
        <authorList>
            <person name="Yuki K."/>
            <person name="Matsubara H."/>
            <person name="Yamaguchi S."/>
        </authorList>
    </citation>
    <scope>NUCLEOTIDE SEQUENCE [LARGE SCALE GENOMIC DNA]</scope>
    <source>
        <strain evidence="1 2">LOB 377</strain>
    </source>
</reference>
<keyword evidence="2" id="KW-1185">Reference proteome</keyword>
<dbReference type="Pfam" id="PF04525">
    <property type="entry name" value="LOR"/>
    <property type="match status" value="1"/>
</dbReference>
<evidence type="ECO:0000313" key="1">
    <source>
        <dbReference type="EMBL" id="GHH97346.1"/>
    </source>
</evidence>
<proteinExistence type="predicted"/>
<gene>
    <name evidence="1" type="ORF">AM1BK_08890</name>
</gene>
<comment type="caution">
    <text evidence="1">The sequence shown here is derived from an EMBL/GenBank/DDBJ whole genome shotgun (WGS) entry which is preliminary data.</text>
</comment>
<organism evidence="1 2">
    <name type="scientific">Neobacillus kokaensis</name>
    <dbReference type="NCBI Taxonomy" id="2759023"/>
    <lineage>
        <taxon>Bacteria</taxon>
        <taxon>Bacillati</taxon>
        <taxon>Bacillota</taxon>
        <taxon>Bacilli</taxon>
        <taxon>Bacillales</taxon>
        <taxon>Bacillaceae</taxon>
        <taxon>Neobacillus</taxon>
    </lineage>
</organism>
<dbReference type="RefSeq" id="WP_191270068.1">
    <property type="nucleotide sequence ID" value="NZ_BNDS01000002.1"/>
</dbReference>
<dbReference type="EMBL" id="BNDS01000002">
    <property type="protein sequence ID" value="GHH97346.1"/>
    <property type="molecule type" value="Genomic_DNA"/>
</dbReference>
<sequence length="174" mass="19500">MSKQTVFFKDNFFSAGKTEIFNSEKEKVGELNLRSAFSSSMDVLDKDGSQVVSGSFGFFSNKWRITTRSGEDLGILKQKFTFMSKKYEYDAYGRGVYLIHSEAFSREYNIFDEQSNQIAKFEKVSGFFASPAFQLTNHSNKLSTEELIAVVMGVNAIQKRRRNNAASANGGAGN</sequence>
<name>A0ABQ3N815_9BACI</name>
<dbReference type="Proteomes" id="UP000637074">
    <property type="component" value="Unassembled WGS sequence"/>
</dbReference>
<evidence type="ECO:0000313" key="2">
    <source>
        <dbReference type="Proteomes" id="UP000637074"/>
    </source>
</evidence>
<dbReference type="InterPro" id="IPR007612">
    <property type="entry name" value="LOR"/>
</dbReference>